<gene>
    <name evidence="2" type="ORF">GK108_28360</name>
</gene>
<name>A0A6L9LPF9_9BACT</name>
<proteinExistence type="predicted"/>
<keyword evidence="1" id="KW-0812">Transmembrane</keyword>
<feature type="transmembrane region" description="Helical" evidence="1">
    <location>
        <begin position="92"/>
        <end position="110"/>
    </location>
</feature>
<organism evidence="2 3">
    <name type="scientific">Spirosoma terrae</name>
    <dbReference type="NCBI Taxonomy" id="1968276"/>
    <lineage>
        <taxon>Bacteria</taxon>
        <taxon>Pseudomonadati</taxon>
        <taxon>Bacteroidota</taxon>
        <taxon>Cytophagia</taxon>
        <taxon>Cytophagales</taxon>
        <taxon>Cytophagaceae</taxon>
        <taxon>Spirosoma</taxon>
    </lineage>
</organism>
<keyword evidence="1" id="KW-0472">Membrane</keyword>
<sequence length="373" mass="42696">MIEAMSYHRTSWFFKFCESVLATTALLNLLLIPLEFLPFSFLEKYGQYFMYVLVGMVGAALLSSLVYVWIWRQREQHNTINSPLHHAWLQGIIRYWLALSISSYGFAKILKTQFQTPDFTLDTPISSLSGMSLTWYYYGYSYSLAVIIGLLQIGGSVLLLYRKTTLLGVLILVPVMVNIVLINLFYKIAVGAFFNSVVYLLALAFFLFLNRQRLKIALLDLVDQLPAISSGRSWIKHSLRLLPIAIAFISLKLLIDTHPDDQVLRGSWKVEKLVRNGQVQSSSAWLTDSRAWNRIYFAGLTGCAFSPNPYRFESWEGRLGSYEFDSLRNRLEVAFYSRDTLRAVVSNRTANAMRLQGVLGLDTLDIHLSRIHR</sequence>
<evidence type="ECO:0000313" key="2">
    <source>
        <dbReference type="EMBL" id="NDU98829.1"/>
    </source>
</evidence>
<dbReference type="AlphaFoldDB" id="A0A6L9LPF9"/>
<evidence type="ECO:0000313" key="3">
    <source>
        <dbReference type="Proteomes" id="UP000474175"/>
    </source>
</evidence>
<dbReference type="RefSeq" id="WP_163954959.1">
    <property type="nucleotide sequence ID" value="NZ_JAAFZH010000020.1"/>
</dbReference>
<reference evidence="2 3" key="1">
    <citation type="submission" date="2020-02" db="EMBL/GenBank/DDBJ databases">
        <title>Draft genome sequence of two Spirosoma agri KCTC 52727 and Spirosoma terrae KCTC 52035.</title>
        <authorList>
            <person name="Rojas J."/>
            <person name="Ambika Manirajan B."/>
            <person name="Suarez C."/>
            <person name="Ratering S."/>
            <person name="Schnell S."/>
        </authorList>
    </citation>
    <scope>NUCLEOTIDE SEQUENCE [LARGE SCALE GENOMIC DNA]</scope>
    <source>
        <strain evidence="2 3">KCTC 52035</strain>
    </source>
</reference>
<keyword evidence="3" id="KW-1185">Reference proteome</keyword>
<feature type="transmembrane region" description="Helical" evidence="1">
    <location>
        <begin position="192"/>
        <end position="209"/>
    </location>
</feature>
<feature type="transmembrane region" description="Helical" evidence="1">
    <location>
        <begin position="48"/>
        <end position="71"/>
    </location>
</feature>
<comment type="caution">
    <text evidence="2">The sequence shown here is derived from an EMBL/GenBank/DDBJ whole genome shotgun (WGS) entry which is preliminary data.</text>
</comment>
<accession>A0A6L9LPF9</accession>
<feature type="transmembrane region" description="Helical" evidence="1">
    <location>
        <begin position="135"/>
        <end position="159"/>
    </location>
</feature>
<feature type="transmembrane region" description="Helical" evidence="1">
    <location>
        <begin position="166"/>
        <end position="186"/>
    </location>
</feature>
<dbReference type="Proteomes" id="UP000474175">
    <property type="component" value="Unassembled WGS sequence"/>
</dbReference>
<protein>
    <submittedName>
        <fullName evidence="2">Uncharacterized protein</fullName>
    </submittedName>
</protein>
<evidence type="ECO:0000256" key="1">
    <source>
        <dbReference type="SAM" id="Phobius"/>
    </source>
</evidence>
<dbReference type="EMBL" id="JAAFZH010000020">
    <property type="protein sequence ID" value="NDU98829.1"/>
    <property type="molecule type" value="Genomic_DNA"/>
</dbReference>
<feature type="transmembrane region" description="Helical" evidence="1">
    <location>
        <begin position="12"/>
        <end position="36"/>
    </location>
</feature>
<keyword evidence="1" id="KW-1133">Transmembrane helix</keyword>